<proteinExistence type="predicted"/>
<dbReference type="Proteomes" id="UP000218288">
    <property type="component" value="Chromosome"/>
</dbReference>
<accession>A0A160PC78</accession>
<dbReference type="EMBL" id="AP014809">
    <property type="protein sequence ID" value="BAU89895.1"/>
    <property type="molecule type" value="Genomic_DNA"/>
</dbReference>
<dbReference type="RefSeq" id="WP_157914125.1">
    <property type="nucleotide sequence ID" value="NZ_AP014809.1"/>
</dbReference>
<evidence type="ECO:0000313" key="1">
    <source>
        <dbReference type="EMBL" id="BAU89895.1"/>
    </source>
</evidence>
<gene>
    <name evidence="1" type="ORF">MPPM_1290</name>
</gene>
<organism evidence="1 2">
    <name type="scientific">Methylorubrum populi</name>
    <dbReference type="NCBI Taxonomy" id="223967"/>
    <lineage>
        <taxon>Bacteria</taxon>
        <taxon>Pseudomonadati</taxon>
        <taxon>Pseudomonadota</taxon>
        <taxon>Alphaproteobacteria</taxon>
        <taxon>Hyphomicrobiales</taxon>
        <taxon>Methylobacteriaceae</taxon>
        <taxon>Methylorubrum</taxon>
    </lineage>
</organism>
<sequence length="69" mass="7213">MQAFDPGIERTCDRSVADTIARRTTSFRAGANAAKPIGGGAQHARHAVPLRAHSDEVVTGSSKEGAPKQ</sequence>
<dbReference type="AlphaFoldDB" id="A0A160PC78"/>
<dbReference type="GO" id="GO:0016787">
    <property type="term" value="F:hydrolase activity"/>
    <property type="evidence" value="ECO:0007669"/>
    <property type="project" value="UniProtKB-KW"/>
</dbReference>
<keyword evidence="1" id="KW-0378">Hydrolase</keyword>
<evidence type="ECO:0000313" key="2">
    <source>
        <dbReference type="Proteomes" id="UP000218288"/>
    </source>
</evidence>
<name>A0A160PC78_9HYPH</name>
<protein>
    <submittedName>
        <fullName evidence="1">Predicted metal-dependent hydrolase</fullName>
    </submittedName>
</protein>
<reference evidence="1 2" key="1">
    <citation type="journal article" date="2016" name="Genome Announc.">
        <title>Complete Genome Sequence of Methylobacterium populi P-1M, Isolated from Pink-Pigmented Household Biofilm.</title>
        <authorList>
            <person name="Morohoshi T."/>
            <person name="Ikeda T."/>
        </authorList>
    </citation>
    <scope>NUCLEOTIDE SEQUENCE [LARGE SCALE GENOMIC DNA]</scope>
    <source>
        <strain evidence="1 2">P-1M</strain>
    </source>
</reference>